<accession>A0ABQ0LFQ0</accession>
<evidence type="ECO:0000313" key="1">
    <source>
        <dbReference type="EMBL" id="GAT49876.1"/>
    </source>
</evidence>
<name>A0ABQ0LFQ0_MYCCL</name>
<evidence type="ECO:0000313" key="2">
    <source>
        <dbReference type="Proteomes" id="UP000815677"/>
    </source>
</evidence>
<dbReference type="EMBL" id="DF846005">
    <property type="protein sequence ID" value="GAT49876.1"/>
    <property type="molecule type" value="Genomic_DNA"/>
</dbReference>
<protein>
    <submittedName>
        <fullName evidence="1">Uncharacterized protein</fullName>
    </submittedName>
</protein>
<proteinExistence type="predicted"/>
<keyword evidence="2" id="KW-1185">Reference proteome</keyword>
<sequence length="171" mass="18823">MTSKQGPSRPKGRPLVRQIKLEEIRIVVPSDLRENCASLTGYAFPSESAQTQVTTFIAITALITHYPGLRKIFLATSKLQGLSSMEISCIWMRKNTVETQDFAFALKLVLHALFETDLSGILEEVPIQTCFDTDPASPGLNVTERLLVAIESSLELSNALNLNTPDIDSKS</sequence>
<dbReference type="Proteomes" id="UP000815677">
    <property type="component" value="Unassembled WGS sequence"/>
</dbReference>
<reference evidence="1" key="1">
    <citation type="submission" date="2014-09" db="EMBL/GenBank/DDBJ databases">
        <title>Genome sequence of the luminous mushroom Mycena chlorophos for searching fungal bioluminescence genes.</title>
        <authorList>
            <person name="Tanaka Y."/>
            <person name="Kasuga D."/>
            <person name="Oba Y."/>
            <person name="Hase S."/>
            <person name="Sato K."/>
            <person name="Oba Y."/>
            <person name="Sakakibara Y."/>
        </authorList>
    </citation>
    <scope>NUCLEOTIDE SEQUENCE</scope>
</reference>
<gene>
    <name evidence="1" type="ORF">MCHLO_07161</name>
</gene>
<organism evidence="1 2">
    <name type="scientific">Mycena chlorophos</name>
    <name type="common">Agaric fungus</name>
    <name type="synonym">Agaricus chlorophos</name>
    <dbReference type="NCBI Taxonomy" id="658473"/>
    <lineage>
        <taxon>Eukaryota</taxon>
        <taxon>Fungi</taxon>
        <taxon>Dikarya</taxon>
        <taxon>Basidiomycota</taxon>
        <taxon>Agaricomycotina</taxon>
        <taxon>Agaricomycetes</taxon>
        <taxon>Agaricomycetidae</taxon>
        <taxon>Agaricales</taxon>
        <taxon>Marasmiineae</taxon>
        <taxon>Mycenaceae</taxon>
        <taxon>Mycena</taxon>
    </lineage>
</organism>